<comment type="subcellular location">
    <subcellularLocation>
        <location evidence="1">Cell envelope</location>
    </subcellularLocation>
</comment>
<keyword evidence="4" id="KW-1185">Reference proteome</keyword>
<dbReference type="Proteomes" id="UP000622405">
    <property type="component" value="Unassembled WGS sequence"/>
</dbReference>
<dbReference type="InterPro" id="IPR036439">
    <property type="entry name" value="Dockerin_dom_sf"/>
</dbReference>
<accession>A0ABR6YX61</accession>
<comment type="caution">
    <text evidence="3">The sequence shown here is derived from an EMBL/GenBank/DDBJ whole genome shotgun (WGS) entry which is preliminary data.</text>
</comment>
<evidence type="ECO:0008006" key="5">
    <source>
        <dbReference type="Google" id="ProtNLM"/>
    </source>
</evidence>
<keyword evidence="2" id="KW-0732">Signal</keyword>
<organism evidence="3 4">
    <name type="scientific">Acetobacterium malicum</name>
    <dbReference type="NCBI Taxonomy" id="52692"/>
    <lineage>
        <taxon>Bacteria</taxon>
        <taxon>Bacillati</taxon>
        <taxon>Bacillota</taxon>
        <taxon>Clostridia</taxon>
        <taxon>Eubacteriales</taxon>
        <taxon>Eubacteriaceae</taxon>
        <taxon>Acetobacterium</taxon>
    </lineage>
</organism>
<sequence length="708" mass="78369">MIKKRTILIALVLLLGLSIISPSVQAEGAKAFIGASGTSEDNITITITSNKDVDQILINSGTGEFLLTPQTEYSDEQLKGNNQVMDMNGDLQVNSEDYDILKAHVDGGCKDYTARERCPHCGAADVNDDGVIDNKDLEMLQNHLDGNCQLADCYFHGTRINRKNDPNDPTRYIWSFSYTPTIRGTDHMTFKPQSITSTGLRTGEEKELSVKAEEFKNPEIIRAGTWPNQNKYLINTAVKVYAVTPLETDQVVFKTNSATFVVNTPESIDYVKAEKTWSKTYNPGTAGNETIKITGQGQQSGGTYLDSAVSVDFTERIVDPQVLSTSNSVQTHSYSWTTSSTDADGKVTTTTHTYYWYTITVTATANADTEYVVFNTPGRAMTDNSYSVAGSNRIFSTSWDSTNSGESASASAFCYIGEKPVIKNKYRVTFDPQSGSQIAPITTEYDTLITRPADPVRYGYTFSGWYKEARYINAFDFNNDKIRGTTTLFAKWTINDYQISFDSEGGSACASITTKYDSTINPPTQPARSNYVFGGWFRDAGYTSPWNFTTDKVQGDTTLKAKWIPVVYKVTFNTKGGNETPAIGVNYDSTLPAITPPVLTGYSFSGWFKDSGCTQAWNLAGDRVTGPVTLYAKWSINQYQISFDAMGGSAVDPIGTNYKTLITPPDPPSRDGFTFVGWYKDFGCTNPWRFDAYPVYEDTKLYAKWKAD</sequence>
<proteinExistence type="predicted"/>
<evidence type="ECO:0000256" key="2">
    <source>
        <dbReference type="SAM" id="SignalP"/>
    </source>
</evidence>
<dbReference type="EMBL" id="WJBE01000006">
    <property type="protein sequence ID" value="MBC3899749.1"/>
    <property type="molecule type" value="Genomic_DNA"/>
</dbReference>
<feature type="signal peptide" evidence="2">
    <location>
        <begin position="1"/>
        <end position="26"/>
    </location>
</feature>
<dbReference type="InterPro" id="IPR042229">
    <property type="entry name" value="Listeria/Bacterioides_rpt_sf"/>
</dbReference>
<reference evidence="3 4" key="1">
    <citation type="journal article" date="2020" name="mSystems">
        <title>Defining Genomic and Predicted Metabolic Features of the Acetobacterium Genus.</title>
        <authorList>
            <person name="Ross D.E."/>
            <person name="Marshall C.W."/>
            <person name="Gulliver D."/>
            <person name="May H.D."/>
            <person name="Norman R.S."/>
        </authorList>
    </citation>
    <scope>NUCLEOTIDE SEQUENCE [LARGE SCALE GENOMIC DNA]</scope>
    <source>
        <strain evidence="3 4">DSM 4132</strain>
    </source>
</reference>
<dbReference type="CDD" id="cd14256">
    <property type="entry name" value="Dockerin_I"/>
    <property type="match status" value="1"/>
</dbReference>
<protein>
    <recommendedName>
        <fullName evidence="5">Dockerin domain-containing protein</fullName>
    </recommendedName>
</protein>
<dbReference type="Gene3D" id="1.10.1330.10">
    <property type="entry name" value="Dockerin domain"/>
    <property type="match status" value="1"/>
</dbReference>
<dbReference type="SUPFAM" id="SSF63446">
    <property type="entry name" value="Type I dockerin domain"/>
    <property type="match status" value="1"/>
</dbReference>
<dbReference type="Pfam" id="PF09479">
    <property type="entry name" value="Flg_new"/>
    <property type="match status" value="4"/>
</dbReference>
<evidence type="ECO:0000256" key="1">
    <source>
        <dbReference type="ARBA" id="ARBA00004196"/>
    </source>
</evidence>
<evidence type="ECO:0000313" key="3">
    <source>
        <dbReference type="EMBL" id="MBC3899749.1"/>
    </source>
</evidence>
<evidence type="ECO:0000313" key="4">
    <source>
        <dbReference type="Proteomes" id="UP000622405"/>
    </source>
</evidence>
<dbReference type="RefSeq" id="WP_186894157.1">
    <property type="nucleotide sequence ID" value="NZ_WJBE01000006.1"/>
</dbReference>
<name>A0ABR6YX61_9FIRM</name>
<gene>
    <name evidence="3" type="ORF">GH811_08980</name>
</gene>
<dbReference type="NCBIfam" id="TIGR02543">
    <property type="entry name" value="List_Bact_rpt"/>
    <property type="match status" value="4"/>
</dbReference>
<dbReference type="InterPro" id="IPR013378">
    <property type="entry name" value="InlB-like_B-rpt"/>
</dbReference>
<dbReference type="PROSITE" id="PS00018">
    <property type="entry name" value="EF_HAND_1"/>
    <property type="match status" value="1"/>
</dbReference>
<dbReference type="Gene3D" id="2.60.40.4270">
    <property type="entry name" value="Listeria-Bacteroides repeat domain"/>
    <property type="match status" value="4"/>
</dbReference>
<dbReference type="InterPro" id="IPR018247">
    <property type="entry name" value="EF_Hand_1_Ca_BS"/>
</dbReference>
<feature type="chain" id="PRO_5045989508" description="Dockerin domain-containing protein" evidence="2">
    <location>
        <begin position="27"/>
        <end position="708"/>
    </location>
</feature>